<keyword evidence="2" id="KW-1185">Reference proteome</keyword>
<sequence>MPGSVPDIARFVRRVVVMREGSEVRTLDERAVTAA</sequence>
<reference evidence="1" key="1">
    <citation type="journal article" date="2021" name="Front. Microbiol.">
        <title>Comprehensive Comparative Genomics and Phenotyping of Methylobacterium Species.</title>
        <authorList>
            <person name="Alessa O."/>
            <person name="Ogura Y."/>
            <person name="Fujitani Y."/>
            <person name="Takami H."/>
            <person name="Hayashi T."/>
            <person name="Sahin N."/>
            <person name="Tani A."/>
        </authorList>
    </citation>
    <scope>NUCLEOTIDE SEQUENCE</scope>
    <source>
        <strain evidence="1">DSM 14458</strain>
    </source>
</reference>
<dbReference type="Proteomes" id="UP001055093">
    <property type="component" value="Unassembled WGS sequence"/>
</dbReference>
<gene>
    <name evidence="1" type="ORF">BGCPKDLD_0423</name>
</gene>
<proteinExistence type="predicted"/>
<accession>A0ABQ4UNN8</accession>
<evidence type="ECO:0000313" key="2">
    <source>
        <dbReference type="Proteomes" id="UP001055093"/>
    </source>
</evidence>
<organism evidence="1 2">
    <name type="scientific">Methylorubrum suomiense</name>
    <dbReference type="NCBI Taxonomy" id="144191"/>
    <lineage>
        <taxon>Bacteria</taxon>
        <taxon>Pseudomonadati</taxon>
        <taxon>Pseudomonadota</taxon>
        <taxon>Alphaproteobacteria</taxon>
        <taxon>Hyphomicrobiales</taxon>
        <taxon>Methylobacteriaceae</taxon>
        <taxon>Methylorubrum</taxon>
    </lineage>
</organism>
<dbReference type="EMBL" id="BPRE01000001">
    <property type="protein sequence ID" value="GJE73856.1"/>
    <property type="molecule type" value="Genomic_DNA"/>
</dbReference>
<evidence type="ECO:0000313" key="1">
    <source>
        <dbReference type="EMBL" id="GJE73856.1"/>
    </source>
</evidence>
<evidence type="ECO:0008006" key="3">
    <source>
        <dbReference type="Google" id="ProtNLM"/>
    </source>
</evidence>
<reference evidence="1" key="2">
    <citation type="submission" date="2021-08" db="EMBL/GenBank/DDBJ databases">
        <authorList>
            <person name="Tani A."/>
            <person name="Ola A."/>
            <person name="Ogura Y."/>
            <person name="Katsura K."/>
            <person name="Hayashi T."/>
        </authorList>
    </citation>
    <scope>NUCLEOTIDE SEQUENCE</scope>
    <source>
        <strain evidence="1">DSM 14458</strain>
    </source>
</reference>
<comment type="caution">
    <text evidence="1">The sequence shown here is derived from an EMBL/GenBank/DDBJ whole genome shotgun (WGS) entry which is preliminary data.</text>
</comment>
<protein>
    <recommendedName>
        <fullName evidence="3">ABC transporter ATP-binding protein</fullName>
    </recommendedName>
</protein>
<name>A0ABQ4UNN8_9HYPH</name>